<dbReference type="GO" id="GO:0019346">
    <property type="term" value="P:transsulfuration"/>
    <property type="evidence" value="ECO:0007669"/>
    <property type="project" value="InterPro"/>
</dbReference>
<protein>
    <recommendedName>
        <fullName evidence="10">Cystathionine gamma-synthase</fullName>
    </recommendedName>
</protein>
<evidence type="ECO:0000256" key="6">
    <source>
        <dbReference type="ARBA" id="ARBA00061376"/>
    </source>
</evidence>
<dbReference type="GO" id="GO:0003962">
    <property type="term" value="F:cystathionine gamma-synthase activity"/>
    <property type="evidence" value="ECO:0007669"/>
    <property type="project" value="TreeGrafter"/>
</dbReference>
<dbReference type="OrthoDB" id="10047078at2759"/>
<evidence type="ECO:0000313" key="8">
    <source>
        <dbReference type="EMBL" id="GAV52723.1"/>
    </source>
</evidence>
<comment type="pathway">
    <text evidence="5">Amino-acid biosynthesis; L-methionine biosynthesis via de novo pathway.</text>
</comment>
<evidence type="ECO:0000256" key="5">
    <source>
        <dbReference type="ARBA" id="ARBA00034478"/>
    </source>
</evidence>
<dbReference type="GO" id="GO:0030170">
    <property type="term" value="F:pyridoxal phosphate binding"/>
    <property type="evidence" value="ECO:0007669"/>
    <property type="project" value="InterPro"/>
</dbReference>
<comment type="cofactor">
    <cofactor evidence="1 7">
        <name>pyridoxal 5'-phosphate</name>
        <dbReference type="ChEBI" id="CHEBI:597326"/>
    </cofactor>
</comment>
<comment type="similarity">
    <text evidence="6">Belongs to the trans-sulfuration enzymes family. MET7 subfamily.</text>
</comment>
<accession>A0A1Q3AAX3</accession>
<reference evidence="8 9" key="1">
    <citation type="submission" date="2016-08" db="EMBL/GenBank/DDBJ databases">
        <title>Draft genome sequence of allopolyploid Zygosaccharomyces rouxii.</title>
        <authorList>
            <person name="Watanabe J."/>
            <person name="Uehara K."/>
            <person name="Mogi Y."/>
            <person name="Tsukioka Y."/>
        </authorList>
    </citation>
    <scope>NUCLEOTIDE SEQUENCE [LARGE SCALE GENOMIC DNA]</scope>
    <source>
        <strain evidence="8 9">NBRC 110957</strain>
    </source>
</reference>
<keyword evidence="4" id="KW-0486">Methionine biosynthesis</keyword>
<dbReference type="AlphaFoldDB" id="A0A1Q3AAX3"/>
<dbReference type="InterPro" id="IPR000277">
    <property type="entry name" value="Cys/Met-Metab_PyrdxlP-dep_enz"/>
</dbReference>
<evidence type="ECO:0000256" key="1">
    <source>
        <dbReference type="ARBA" id="ARBA00001933"/>
    </source>
</evidence>
<evidence type="ECO:0000313" key="9">
    <source>
        <dbReference type="Proteomes" id="UP000187013"/>
    </source>
</evidence>
<evidence type="ECO:0000256" key="4">
    <source>
        <dbReference type="ARBA" id="ARBA00023167"/>
    </source>
</evidence>
<dbReference type="SUPFAM" id="SSF53383">
    <property type="entry name" value="PLP-dependent transferases"/>
    <property type="match status" value="1"/>
</dbReference>
<evidence type="ECO:0008006" key="10">
    <source>
        <dbReference type="Google" id="ProtNLM"/>
    </source>
</evidence>
<keyword evidence="2" id="KW-0028">Amino-acid biosynthesis</keyword>
<dbReference type="GO" id="GO:0009086">
    <property type="term" value="P:methionine biosynthetic process"/>
    <property type="evidence" value="ECO:0007669"/>
    <property type="project" value="UniProtKB-KW"/>
</dbReference>
<dbReference type="InterPro" id="IPR015421">
    <property type="entry name" value="PyrdxlP-dep_Trfase_major"/>
</dbReference>
<keyword evidence="3 7" id="KW-0663">Pyridoxal phosphate</keyword>
<dbReference type="PANTHER" id="PTHR42699">
    <property type="match status" value="1"/>
</dbReference>
<dbReference type="EMBL" id="BDGX01000033">
    <property type="protein sequence ID" value="GAV52723.1"/>
    <property type="molecule type" value="Genomic_DNA"/>
</dbReference>
<comment type="caution">
    <text evidence="8">The sequence shown here is derived from an EMBL/GenBank/DDBJ whole genome shotgun (WGS) entry which is preliminary data.</text>
</comment>
<dbReference type="Proteomes" id="UP000187013">
    <property type="component" value="Unassembled WGS sequence"/>
</dbReference>
<dbReference type="InterPro" id="IPR015422">
    <property type="entry name" value="PyrdxlP-dep_Trfase_small"/>
</dbReference>
<dbReference type="Gene3D" id="3.40.640.10">
    <property type="entry name" value="Type I PLP-dependent aspartate aminotransferase-like (Major domain)"/>
    <property type="match status" value="1"/>
</dbReference>
<dbReference type="FunFam" id="3.90.1150.10:FF:000063">
    <property type="entry name" value="Probable cystathionine gamma-synthase"/>
    <property type="match status" value="1"/>
</dbReference>
<dbReference type="Gene3D" id="3.90.1150.10">
    <property type="entry name" value="Aspartate Aminotransferase, domain 1"/>
    <property type="match status" value="1"/>
</dbReference>
<proteinExistence type="inferred from homology"/>
<dbReference type="InterPro" id="IPR015424">
    <property type="entry name" value="PyrdxlP-dep_Trfase"/>
</dbReference>
<evidence type="ECO:0000256" key="7">
    <source>
        <dbReference type="RuleBase" id="RU362118"/>
    </source>
</evidence>
<evidence type="ECO:0000256" key="3">
    <source>
        <dbReference type="ARBA" id="ARBA00022898"/>
    </source>
</evidence>
<name>A0A1Q3AAX3_ZYGRO</name>
<dbReference type="InterPro" id="IPR051750">
    <property type="entry name" value="Trans-sulfuration_enzymes"/>
</dbReference>
<dbReference type="PANTHER" id="PTHR42699:SF1">
    <property type="entry name" value="CYSTATHIONINE GAMMA-SYNTHASE-RELATED"/>
    <property type="match status" value="1"/>
</dbReference>
<sequence>MTEIAFGQPLPSNLEYAVSFGIPTWDSAIGYAEKDPRVVSKMATGYPRYFPQPPVQKLCKHFLKKFGRESEDCRPFPSLKEAQECLKFVKYVSGSETLVHIEVEAFEFENNEGNSSESSDKNVTIAAVLASGNEFDIVREYWKLRGECVSSRLATNINQLLDNMSTSSNEKEHEAEDGILFARKEGENAKILLKKRIVENHCSPFGLPRKNSVWDKESIDPDKDVYLVSSGMSSIFAARRFLTFWEEKRASDCSSTQDNFKGKKDVLLCNTAVVFGFPFKDTQVIMKTFGKCQFYGFGDSRDISSLKKFLDSNKRILAVFIETPSNPLLNMPDLPQLRKLADEYGFFIIIDDTIGGLNVDTLSYADILSTSLTKLFNGSSNVMGGSIILNPKSFFYPCAREYFASSKYEDLLWGEDAVVLEENSRDFEERTICANKNTETLLNELLLPLEGNEFKKIYYPSVSSKETFANYETVRNKKGGYGCLFSMSFFDEKDALIFYDSLKVFKGPSNGTNFTLACPYVHLAHHSELEKVSEFGVDPNFIRVSVGLENIKWLIDVFSNAIEAVRKRRLQT</sequence>
<organism evidence="8 9">
    <name type="scientific">Zygosaccharomyces rouxii</name>
    <dbReference type="NCBI Taxonomy" id="4956"/>
    <lineage>
        <taxon>Eukaryota</taxon>
        <taxon>Fungi</taxon>
        <taxon>Dikarya</taxon>
        <taxon>Ascomycota</taxon>
        <taxon>Saccharomycotina</taxon>
        <taxon>Saccharomycetes</taxon>
        <taxon>Saccharomycetales</taxon>
        <taxon>Saccharomycetaceae</taxon>
        <taxon>Zygosaccharomyces</taxon>
    </lineage>
</organism>
<gene>
    <name evidence="8" type="ORF">ZYGR_0AG07140</name>
</gene>
<evidence type="ECO:0000256" key="2">
    <source>
        <dbReference type="ARBA" id="ARBA00022605"/>
    </source>
</evidence>
<dbReference type="Pfam" id="PF01053">
    <property type="entry name" value="Cys_Met_Meta_PP"/>
    <property type="match status" value="1"/>
</dbReference>